<name>A0A0U1LRS8_TALIS</name>
<feature type="transmembrane region" description="Helical" evidence="2">
    <location>
        <begin position="60"/>
        <end position="81"/>
    </location>
</feature>
<feature type="domain" description="Acyltransferase 3" evidence="3">
    <location>
        <begin position="13"/>
        <end position="444"/>
    </location>
</feature>
<keyword evidence="2" id="KW-1133">Transmembrane helix</keyword>
<sequence>MASFRDPSVDRTKWLDGLRGIAAATVFIDHGFLGAVQWPFRSYWAEPASENRRLMQLPPFRLLFAARSMVALFFVISGYAISINLLRVRGLTACQSSSNQNVSFHSRVGSAITRRIFRIYLPVFIISTVSQVIFFMNLFTWDFEATLRGIEPWTAPWSHVTYLLGYMSDAMNPLALQHNEGLNAQLWTMPVEFRGSCIVYLLITGMARWRPQVRFVALAMITSYFLWYGMWDTFAFIAGLLLAELKVADENNHHYGKNECQSGMKLPLSERSNSKKQQKKGPSGKRNLKLANLAVVVLGAYLLCLSDEEVLPFGYNFLTRFQPYHWQGLDEFNINWSANISWKAIGAVLTIYGISNSSPHGSTSFLQRRLSTPVAQYLGKISFSLYLIHQSVYHLWLMPIVKWLWYWLASSQYPGPIEAPEENPFAWLTMWLGVFSILGPVTFWLSDQYTRHVDVKCVELARKLERHFV</sequence>
<dbReference type="OrthoDB" id="5819582at2759"/>
<dbReference type="Proteomes" id="UP000054383">
    <property type="component" value="Unassembled WGS sequence"/>
</dbReference>
<dbReference type="OMA" id="TDHYFMG"/>
<evidence type="ECO:0000313" key="4">
    <source>
        <dbReference type="EMBL" id="CRG86107.1"/>
    </source>
</evidence>
<proteinExistence type="predicted"/>
<keyword evidence="2" id="KW-0812">Transmembrane</keyword>
<dbReference type="AlphaFoldDB" id="A0A0U1LRS8"/>
<feature type="transmembrane region" description="Helical" evidence="2">
    <location>
        <begin position="215"/>
        <end position="243"/>
    </location>
</feature>
<evidence type="ECO:0000256" key="1">
    <source>
        <dbReference type="SAM" id="MobiDB-lite"/>
    </source>
</evidence>
<evidence type="ECO:0000256" key="2">
    <source>
        <dbReference type="SAM" id="Phobius"/>
    </source>
</evidence>
<dbReference type="InterPro" id="IPR050879">
    <property type="entry name" value="Acyltransferase_3"/>
</dbReference>
<evidence type="ECO:0000313" key="5">
    <source>
        <dbReference type="Proteomes" id="UP000054383"/>
    </source>
</evidence>
<dbReference type="GO" id="GO:0016747">
    <property type="term" value="F:acyltransferase activity, transferring groups other than amino-acyl groups"/>
    <property type="evidence" value="ECO:0007669"/>
    <property type="project" value="InterPro"/>
</dbReference>
<feature type="region of interest" description="Disordered" evidence="1">
    <location>
        <begin position="258"/>
        <end position="284"/>
    </location>
</feature>
<dbReference type="InterPro" id="IPR002656">
    <property type="entry name" value="Acyl_transf_3_dom"/>
</dbReference>
<dbReference type="Pfam" id="PF01757">
    <property type="entry name" value="Acyl_transf_3"/>
    <property type="match status" value="1"/>
</dbReference>
<evidence type="ECO:0000259" key="3">
    <source>
        <dbReference type="Pfam" id="PF01757"/>
    </source>
</evidence>
<dbReference type="STRING" id="28573.A0A0U1LRS8"/>
<protein>
    <recommendedName>
        <fullName evidence="3">Acyltransferase 3 domain-containing protein</fullName>
    </recommendedName>
</protein>
<feature type="compositionally biased region" description="Basic residues" evidence="1">
    <location>
        <begin position="274"/>
        <end position="284"/>
    </location>
</feature>
<dbReference type="PANTHER" id="PTHR23028:SF134">
    <property type="entry name" value="PUTATIVE (AFU_ORTHOLOGUE AFUA_4G08520)-RELATED"/>
    <property type="match status" value="1"/>
</dbReference>
<keyword evidence="2" id="KW-0472">Membrane</keyword>
<feature type="transmembrane region" description="Helical" evidence="2">
    <location>
        <begin position="425"/>
        <end position="446"/>
    </location>
</feature>
<reference evidence="4 5" key="1">
    <citation type="submission" date="2015-04" db="EMBL/GenBank/DDBJ databases">
        <authorList>
            <person name="Syromyatnikov M.Y."/>
            <person name="Popov V.N."/>
        </authorList>
    </citation>
    <scope>NUCLEOTIDE SEQUENCE [LARGE SCALE GENOMIC DNA]</scope>
    <source>
        <strain evidence="4">WF-38-12</strain>
    </source>
</reference>
<feature type="transmembrane region" description="Helical" evidence="2">
    <location>
        <begin position="385"/>
        <end position="405"/>
    </location>
</feature>
<dbReference type="EMBL" id="CVMT01000002">
    <property type="protein sequence ID" value="CRG86107.1"/>
    <property type="molecule type" value="Genomic_DNA"/>
</dbReference>
<organism evidence="4 5">
    <name type="scientific">Talaromyces islandicus</name>
    <name type="common">Penicillium islandicum</name>
    <dbReference type="NCBI Taxonomy" id="28573"/>
    <lineage>
        <taxon>Eukaryota</taxon>
        <taxon>Fungi</taxon>
        <taxon>Dikarya</taxon>
        <taxon>Ascomycota</taxon>
        <taxon>Pezizomycotina</taxon>
        <taxon>Eurotiomycetes</taxon>
        <taxon>Eurotiomycetidae</taxon>
        <taxon>Eurotiales</taxon>
        <taxon>Trichocomaceae</taxon>
        <taxon>Talaromyces</taxon>
        <taxon>Talaromyces sect. Islandici</taxon>
    </lineage>
</organism>
<gene>
    <name evidence="4" type="ORF">PISL3812_03110</name>
</gene>
<keyword evidence="5" id="KW-1185">Reference proteome</keyword>
<accession>A0A0U1LRS8</accession>
<feature type="transmembrane region" description="Helical" evidence="2">
    <location>
        <begin position="119"/>
        <end position="139"/>
    </location>
</feature>
<dbReference type="PANTHER" id="PTHR23028">
    <property type="entry name" value="ACETYLTRANSFERASE"/>
    <property type="match status" value="1"/>
</dbReference>